<dbReference type="PROSITE" id="PS51257">
    <property type="entry name" value="PROKAR_LIPOPROTEIN"/>
    <property type="match status" value="1"/>
</dbReference>
<accession>A0A150WYI2</accession>
<sequence>MHNVRAHSITMKKLIIITFLITSISGCKSSNLKKMFDELENMKSPDYSQIDELQLSESKAQIENTLMELYDADTTVMTATGLFKYGVDSTVLTSQWFKITFLNSKKITDIKNKALTDSLAIQIGNYLKPRVLNLKSYDRMDVIFINEASTSIEGATGSIKQTIQLSIPELDLIY</sequence>
<proteinExistence type="predicted"/>
<name>A0A150WYI2_9BACT</name>
<dbReference type="AlphaFoldDB" id="A0A150WYI2"/>
<protein>
    <submittedName>
        <fullName evidence="1">Uncharacterized protein</fullName>
    </submittedName>
</protein>
<evidence type="ECO:0000313" key="1">
    <source>
        <dbReference type="EMBL" id="KYG71545.1"/>
    </source>
</evidence>
<keyword evidence="2" id="KW-1185">Reference proteome</keyword>
<organism evidence="1 2">
    <name type="scientific">Roseivirga echinicomitans</name>
    <dbReference type="NCBI Taxonomy" id="296218"/>
    <lineage>
        <taxon>Bacteria</taxon>
        <taxon>Pseudomonadati</taxon>
        <taxon>Bacteroidota</taxon>
        <taxon>Cytophagia</taxon>
        <taxon>Cytophagales</taxon>
        <taxon>Roseivirgaceae</taxon>
        <taxon>Roseivirga</taxon>
    </lineage>
</organism>
<evidence type="ECO:0000313" key="2">
    <source>
        <dbReference type="Proteomes" id="UP000075615"/>
    </source>
</evidence>
<reference evidence="1 2" key="1">
    <citation type="submission" date="2016-01" db="EMBL/GenBank/DDBJ databases">
        <title>Genome sequencing of Roseivirga echinicomitans KMM 6058.</title>
        <authorList>
            <person name="Selvaratnam C."/>
            <person name="Thevarajoo S."/>
            <person name="Goh K.M."/>
            <person name="Ee R."/>
            <person name="Chan K.-G."/>
            <person name="Chong C.S."/>
        </authorList>
    </citation>
    <scope>NUCLEOTIDE SEQUENCE [LARGE SCALE GENOMIC DNA]</scope>
    <source>
        <strain evidence="1 2">KMM 6058</strain>
    </source>
</reference>
<dbReference type="Proteomes" id="UP000075615">
    <property type="component" value="Unassembled WGS sequence"/>
</dbReference>
<dbReference type="EMBL" id="LRDB01000053">
    <property type="protein sequence ID" value="KYG71545.1"/>
    <property type="molecule type" value="Genomic_DNA"/>
</dbReference>
<gene>
    <name evidence="1" type="ORF">AWN68_12430</name>
</gene>
<comment type="caution">
    <text evidence="1">The sequence shown here is derived from an EMBL/GenBank/DDBJ whole genome shotgun (WGS) entry which is preliminary data.</text>
</comment>